<dbReference type="EMBL" id="KY887595">
    <property type="protein sequence ID" value="ASF80821.1"/>
    <property type="molecule type" value="Genomic_DNA"/>
</dbReference>
<reference evidence="2" key="1">
    <citation type="submission" date="2017-04" db="EMBL/GenBank/DDBJ databases">
        <title>Characterization of IncA/C2 plasmids, encoding IMP-like metallo-beta-lactamases, recovered from silver gulls in Australia.</title>
        <authorList>
            <person name="Papagiannitsis C.C."/>
            <person name="Dolejska M."/>
        </authorList>
    </citation>
    <scope>NUCLEOTIDE SEQUENCE</scope>
    <source>
        <strain evidence="2">Ec78</strain>
        <strain evidence="1">Ec9</strain>
        <plasmid evidence="2">pEc78</plasmid>
        <plasmid evidence="1">pEc9</plasmid>
    </source>
</reference>
<dbReference type="EMBL" id="KY887590">
    <property type="protein sequence ID" value="ASF79967.1"/>
    <property type="molecule type" value="Genomic_DNA"/>
</dbReference>
<name>A0A218N3N6_ECOLX</name>
<geneLocation type="plasmid" evidence="1">
    <name>pEc9</name>
</geneLocation>
<protein>
    <submittedName>
        <fullName evidence="2">Uncharacterized protein</fullName>
    </submittedName>
</protein>
<geneLocation type="plasmid" evidence="2">
    <name>pEc78</name>
</geneLocation>
<proteinExistence type="predicted"/>
<keyword evidence="2" id="KW-0614">Plasmid</keyword>
<dbReference type="RefSeq" id="WP_098140622.1">
    <property type="nucleotide sequence ID" value="NZ_JAEUXR010000060.1"/>
</dbReference>
<organism evidence="2">
    <name type="scientific">Escherichia coli</name>
    <dbReference type="NCBI Taxonomy" id="562"/>
    <lineage>
        <taxon>Bacteria</taxon>
        <taxon>Pseudomonadati</taxon>
        <taxon>Pseudomonadota</taxon>
        <taxon>Gammaproteobacteria</taxon>
        <taxon>Enterobacterales</taxon>
        <taxon>Enterobacteriaceae</taxon>
        <taxon>Escherichia</taxon>
    </lineage>
</organism>
<accession>A0A218N3N6</accession>
<evidence type="ECO:0000313" key="1">
    <source>
        <dbReference type="EMBL" id="ASF79967.1"/>
    </source>
</evidence>
<sequence>MSQQLRKRSDIEKKVAAGEAVKEQPRQLIRDTITGKIISNERVPETLPACLIAMQSNTLVYNDVDVEAFQREVRQQVSQILDAIRDERFENAGIAYQQFIDQYDACFETPSVDVLGEVKRRGIDLYAVLEHQGTRLTAEMCVGGSHDRASERSFNAVTEAHINLFFYMLTLNLAIHNKIDNVQKQLRTKLGFLEERLRTLLNEYIYANQLGRIVLDGLHASETLYGWILLEKNDLNAARLIYKNDLKLNNEMKFAELHAEVMSIYQKRYTSETPEDLRNRAFSRCGLSEDRAQFAFKLCYYLHQTGQIRKYIDELTQGADNNDTSDATVDVRSLLVPSASGLATQ</sequence>
<dbReference type="AlphaFoldDB" id="A0A218N3N6"/>
<evidence type="ECO:0000313" key="2">
    <source>
        <dbReference type="EMBL" id="ASF80821.1"/>
    </source>
</evidence>